<reference evidence="3" key="1">
    <citation type="journal article" date="2018" name="Nat. Microbiol.">
        <title>Leveraging single-cell genomics to expand the fungal tree of life.</title>
        <authorList>
            <person name="Ahrendt S.R."/>
            <person name="Quandt C.A."/>
            <person name="Ciobanu D."/>
            <person name="Clum A."/>
            <person name="Salamov A."/>
            <person name="Andreopoulos B."/>
            <person name="Cheng J.F."/>
            <person name="Woyke T."/>
            <person name="Pelin A."/>
            <person name="Henrissat B."/>
            <person name="Reynolds N.K."/>
            <person name="Benny G.L."/>
            <person name="Smith M.E."/>
            <person name="James T.Y."/>
            <person name="Grigoriev I.V."/>
        </authorList>
    </citation>
    <scope>NUCLEOTIDE SEQUENCE [LARGE SCALE GENOMIC DNA]</scope>
    <source>
        <strain evidence="3">ATCC 52028</strain>
    </source>
</reference>
<dbReference type="OrthoDB" id="2094445at2759"/>
<evidence type="ECO:0000256" key="1">
    <source>
        <dbReference type="SAM" id="Phobius"/>
    </source>
</evidence>
<evidence type="ECO:0000313" key="3">
    <source>
        <dbReference type="Proteomes" id="UP000274922"/>
    </source>
</evidence>
<sequence>MSIGNPHDTLAVFGRQVPRWKVGYYVLGMYAGIYGMAKLYGSFQSAPARVFESPEQEQFVRRYVEFAEGESKKPLQVRRDFQG</sequence>
<proteinExistence type="predicted"/>
<keyword evidence="1" id="KW-0812">Transmembrane</keyword>
<dbReference type="AlphaFoldDB" id="A0A4P9X0D5"/>
<name>A0A4P9X0D5_9FUNG</name>
<evidence type="ECO:0000313" key="2">
    <source>
        <dbReference type="EMBL" id="RKO99201.1"/>
    </source>
</evidence>
<keyword evidence="1" id="KW-0472">Membrane</keyword>
<organism evidence="2 3">
    <name type="scientific">Caulochytrium protostelioides</name>
    <dbReference type="NCBI Taxonomy" id="1555241"/>
    <lineage>
        <taxon>Eukaryota</taxon>
        <taxon>Fungi</taxon>
        <taxon>Fungi incertae sedis</taxon>
        <taxon>Chytridiomycota</taxon>
        <taxon>Chytridiomycota incertae sedis</taxon>
        <taxon>Chytridiomycetes</taxon>
        <taxon>Caulochytriales</taxon>
        <taxon>Caulochytriaceae</taxon>
        <taxon>Caulochytrium</taxon>
    </lineage>
</organism>
<dbReference type="Proteomes" id="UP000274922">
    <property type="component" value="Unassembled WGS sequence"/>
</dbReference>
<accession>A0A4P9X0D5</accession>
<protein>
    <submittedName>
        <fullName evidence="2">Uncharacterized protein</fullName>
    </submittedName>
</protein>
<feature type="transmembrane region" description="Helical" evidence="1">
    <location>
        <begin position="22"/>
        <end position="41"/>
    </location>
</feature>
<gene>
    <name evidence="2" type="ORF">CXG81DRAFT_14837</name>
</gene>
<dbReference type="EMBL" id="ML014309">
    <property type="protein sequence ID" value="RKO99201.1"/>
    <property type="molecule type" value="Genomic_DNA"/>
</dbReference>
<keyword evidence="3" id="KW-1185">Reference proteome</keyword>
<keyword evidence="1" id="KW-1133">Transmembrane helix</keyword>